<feature type="domain" description="Cadherin" evidence="20">
    <location>
        <begin position="135"/>
        <end position="236"/>
    </location>
</feature>
<comment type="function">
    <text evidence="15">Cadherins are calcium-dependent cell adhesion proteins.</text>
</comment>
<keyword evidence="22" id="KW-1185">Reference proteome</keyword>
<dbReference type="PRINTS" id="PR00205">
    <property type="entry name" value="CADHERIN"/>
</dbReference>
<evidence type="ECO:0000256" key="14">
    <source>
        <dbReference type="RuleBase" id="RU003318"/>
    </source>
</evidence>
<keyword evidence="6 12" id="KW-0106">Calcium</keyword>
<dbReference type="Gene3D" id="2.60.120.200">
    <property type="match status" value="1"/>
</dbReference>
<dbReference type="GO" id="GO:0007156">
    <property type="term" value="P:homophilic cell adhesion via plasma membrane adhesion molecules"/>
    <property type="evidence" value="ECO:0007669"/>
    <property type="project" value="InterPro"/>
</dbReference>
<dbReference type="GO" id="GO:0007424">
    <property type="term" value="P:open tracheal system development"/>
    <property type="evidence" value="ECO:0007669"/>
    <property type="project" value="UniProtKB-ARBA"/>
</dbReference>
<evidence type="ECO:0000256" key="10">
    <source>
        <dbReference type="ARBA" id="ARBA00023157"/>
    </source>
</evidence>
<evidence type="ECO:0000256" key="16">
    <source>
        <dbReference type="SAM" id="MobiDB-lite"/>
    </source>
</evidence>
<evidence type="ECO:0000256" key="12">
    <source>
        <dbReference type="PROSITE-ProRule" id="PRU00043"/>
    </source>
</evidence>
<dbReference type="Pfam" id="PF00028">
    <property type="entry name" value="Cadherin"/>
    <property type="match status" value="7"/>
</dbReference>
<dbReference type="FunFam" id="2.60.120.200:FF:000299">
    <property type="entry name" value="DE-cadherin"/>
    <property type="match status" value="1"/>
</dbReference>
<feature type="domain" description="Cadherin" evidence="20">
    <location>
        <begin position="237"/>
        <end position="343"/>
    </location>
</feature>
<feature type="compositionally biased region" description="Polar residues" evidence="16">
    <location>
        <begin position="80"/>
        <end position="103"/>
    </location>
</feature>
<feature type="disulfide bond" evidence="13">
    <location>
        <begin position="1166"/>
        <end position="1175"/>
    </location>
</feature>
<evidence type="ECO:0000313" key="21">
    <source>
        <dbReference type="EMBL" id="CAH0111194.1"/>
    </source>
</evidence>
<evidence type="ECO:0000256" key="6">
    <source>
        <dbReference type="ARBA" id="ARBA00022837"/>
    </source>
</evidence>
<comment type="subcellular location">
    <subcellularLocation>
        <location evidence="14">Cell membrane</location>
        <topology evidence="14">Single-pass type I membrane protein</topology>
    </subcellularLocation>
    <subcellularLocation>
        <location evidence="1">Membrane</location>
        <topology evidence="1">Single-pass membrane protein</topology>
    </subcellularLocation>
</comment>
<dbReference type="SUPFAM" id="SSF49313">
    <property type="entry name" value="Cadherin-like"/>
    <property type="match status" value="8"/>
</dbReference>
<evidence type="ECO:0008006" key="23">
    <source>
        <dbReference type="Google" id="ProtNLM"/>
    </source>
</evidence>
<comment type="caution">
    <text evidence="21">The sequence shown here is derived from an EMBL/GenBank/DDBJ whole genome shotgun (WGS) entry which is preliminary data.</text>
</comment>
<evidence type="ECO:0000256" key="3">
    <source>
        <dbReference type="ARBA" id="ARBA00022692"/>
    </source>
</evidence>
<feature type="domain" description="Cadherin" evidence="20">
    <location>
        <begin position="785"/>
        <end position="885"/>
    </location>
</feature>
<dbReference type="CDD" id="cd11304">
    <property type="entry name" value="Cadherin_repeat"/>
    <property type="match status" value="7"/>
</dbReference>
<dbReference type="GO" id="GO:0035239">
    <property type="term" value="P:tube morphogenesis"/>
    <property type="evidence" value="ECO:0007669"/>
    <property type="project" value="UniProtKB-ARBA"/>
</dbReference>
<proteinExistence type="predicted"/>
<feature type="region of interest" description="Disordered" evidence="16">
    <location>
        <begin position="69"/>
        <end position="113"/>
    </location>
</feature>
<feature type="region of interest" description="Disordered" evidence="16">
    <location>
        <begin position="1554"/>
        <end position="1579"/>
    </location>
</feature>
<evidence type="ECO:0000256" key="9">
    <source>
        <dbReference type="ARBA" id="ARBA00023136"/>
    </source>
</evidence>
<evidence type="ECO:0000256" key="17">
    <source>
        <dbReference type="SAM" id="Phobius"/>
    </source>
</evidence>
<dbReference type="FunFam" id="2.60.40.60:FF:000058">
    <property type="entry name" value="FAT atypical cadherin 3"/>
    <property type="match status" value="1"/>
</dbReference>
<name>A0A8J2S1U9_9CRUS</name>
<evidence type="ECO:0000256" key="7">
    <source>
        <dbReference type="ARBA" id="ARBA00022889"/>
    </source>
</evidence>
<sequence length="1579" mass="174311">MKKMRCCSVTTVALLLLIFITNVLTGVLSWVDLKKKYVHLFSVYHLRTSRLCCWLVKRERKKHVHMNQKNVLSESHHVTTRQATGSGRNNRVTDGTFSTPSQQELERSASPRSNANKRVYVENKYRPVFYQCGSATLEEGKQPGTVVSTVRAYDNDTDSAGEIFFTILRAGSEKEFEVDPVNGTIRSSKSFDRDEPAREKIAYVTVKATDRGTPPLEAICTFNVTIGDINDNAPMFDKSAYDESVPRDLELNKLVMRIAATDVDAGENAHISYGWDMGSGPDSEYFDLDKSTGAIHLKKKITQNEGYKFALMAVARDNGTEPTSSRVRVMINVASSKIKPPYFSTIPESVSLPENYTSYKTAIATLEAHSNIAAPDLYFELVKGQTEQTNSDETFRINELGNSVNIHAAKALDYEKVTQYILTVRVKNEAGVAAETVLTVNIEDVNDEIPTFMAVDGGSVLENSVANTFVLKVQATDRDATYPNNWVRYELRDFKDKFEIDRNTGDIRTKVKLDREERKSYPLTVVAYDGKESALTLDGLPNQSAKRFQIEVADVNDNAPFFPQSEYFAEIAENADIGAKVSELTALDNDTESQLTYDIVSGNAGLVFSIEAQTGLLKVQQPLDYETTKSYDLIVEVDDGKQKATTKINVKIINVNDNKPQFRNSNPEQINGIVENTVPLGPIVRVNATDPDYDPQTNEGPMKITYTLSGSHADSFQINQLGELSIVKPLDRDLPAGRRDWSVFVVAQDELDGVRLENTLEVVVVLDDVNDNAPFLEQTRVVWRENQPPGRIVVLSATDYDEPKNGPPFNMKMADVAEDIVKRSFRIEGSPTSSWSLMATRTFDREERKEYAVPIIISDSGQPTSLTATSTLTVVIGDENDNPMSDGSSSILVYNYRNSLPDTEIGRVFVQDADDWDLPDKTFGWSTTATPPPYFTVTALGGYITLRARTPPGEYPLKFHVTDNIRQEEADATVIVTVQEITEEAVRRSGSIRLSGIGQEEFIKDSPSKKDLLRQKVAEYVGAKEENVDVFTVISSSPTRNHSVDVRYSAHGSPYYDPIKLNGLTATHQDELERLLDAEVLMFGIDECLYEKNSICSEGSCSNRLQIADQPYKVATNTSTFVGVDARIVPECVCLADEYLSSSSCSATSCLNGGTCTGDSAQPCRCPDGFQGPRCEGLDVSFGGTGWAWYDPLPTCASGFLSLTVIAQTGNGLILYAGPTAVPPDTSVSDFLAVELREGSPVLYLDLGSGTKRLELPDRSRNLVDGKAHDLEISWNQRSVQMRLGQCSDGQPYCSASSSLVGSNEYLNVNGPLQVGGITADLQKLRLALKWDYIPTDIGYSGCIQNLTFNGLTYNLYDPGFFKNATPSCAGVVLPVQTGAFGWELIIAILVSLLVLMILILVFVAYRRRNRKDKPKDFHDDIRENIINYSDEGGGEGDMTGYDLSVLRMTPDGKPLIGRSDDYGKLLKDEDLRPKRAAPGQVPDISQFLDDNKGRVDRDPDGLAYDDLRHYAYEGDGNSMGSLSSLASGTDDGDLDFECLSDFGPRFKKLADMYGDHSSESEDGEDGQQGGQSGSESWC</sequence>
<dbReference type="InterPro" id="IPR050971">
    <property type="entry name" value="Cadherin-domain_protein"/>
</dbReference>
<dbReference type="Pfam" id="PF02210">
    <property type="entry name" value="Laminin_G_2"/>
    <property type="match status" value="1"/>
</dbReference>
<dbReference type="GO" id="GO:0005911">
    <property type="term" value="C:cell-cell junction"/>
    <property type="evidence" value="ECO:0007669"/>
    <property type="project" value="TreeGrafter"/>
</dbReference>
<evidence type="ECO:0000259" key="18">
    <source>
        <dbReference type="PROSITE" id="PS50025"/>
    </source>
</evidence>
<accession>A0A8J2S1U9</accession>
<dbReference type="InterPro" id="IPR000233">
    <property type="entry name" value="Cadherin_Y-type_LIR"/>
</dbReference>
<dbReference type="PROSITE" id="PS00022">
    <property type="entry name" value="EGF_1"/>
    <property type="match status" value="1"/>
</dbReference>
<keyword evidence="5" id="KW-0677">Repeat</keyword>
<dbReference type="PROSITE" id="PS50025">
    <property type="entry name" value="LAM_G_DOMAIN"/>
    <property type="match status" value="1"/>
</dbReference>
<evidence type="ECO:0000313" key="22">
    <source>
        <dbReference type="Proteomes" id="UP000789390"/>
    </source>
</evidence>
<dbReference type="InterPro" id="IPR013320">
    <property type="entry name" value="ConA-like_dom_sf"/>
</dbReference>
<dbReference type="GO" id="GO:0048565">
    <property type="term" value="P:digestive tract development"/>
    <property type="evidence" value="ECO:0007669"/>
    <property type="project" value="UniProtKB-ARBA"/>
</dbReference>
<protein>
    <recommendedName>
        <fullName evidence="23">DE-cadherin</fullName>
    </recommendedName>
</protein>
<dbReference type="PROSITE" id="PS00232">
    <property type="entry name" value="CADHERIN_1"/>
    <property type="match status" value="2"/>
</dbReference>
<keyword evidence="7 14" id="KW-0130">Cell adhesion</keyword>
<dbReference type="PROSITE" id="PS01186">
    <property type="entry name" value="EGF_2"/>
    <property type="match status" value="1"/>
</dbReference>
<dbReference type="GO" id="GO:0098858">
    <property type="term" value="C:actin-based cell projection"/>
    <property type="evidence" value="ECO:0007669"/>
    <property type="project" value="UniProtKB-ARBA"/>
</dbReference>
<dbReference type="SUPFAM" id="SSF49899">
    <property type="entry name" value="Concanavalin A-like lectins/glucanases"/>
    <property type="match status" value="1"/>
</dbReference>
<dbReference type="SMART" id="SM00282">
    <property type="entry name" value="LamG"/>
    <property type="match status" value="1"/>
</dbReference>
<dbReference type="Pfam" id="PF01049">
    <property type="entry name" value="CADH_Y-type_LIR"/>
    <property type="match status" value="1"/>
</dbReference>
<feature type="region of interest" description="Disordered" evidence="16">
    <location>
        <begin position="1472"/>
        <end position="1501"/>
    </location>
</feature>
<dbReference type="GO" id="GO:0005886">
    <property type="term" value="C:plasma membrane"/>
    <property type="evidence" value="ECO:0007669"/>
    <property type="project" value="UniProtKB-SubCell"/>
</dbReference>
<dbReference type="InterPro" id="IPR027397">
    <property type="entry name" value="Catenin-bd_sf"/>
</dbReference>
<dbReference type="EMBL" id="CAKKLH010000311">
    <property type="protein sequence ID" value="CAH0111194.1"/>
    <property type="molecule type" value="Genomic_DNA"/>
</dbReference>
<evidence type="ECO:0000256" key="5">
    <source>
        <dbReference type="ARBA" id="ARBA00022737"/>
    </source>
</evidence>
<evidence type="ECO:0000256" key="13">
    <source>
        <dbReference type="PROSITE-ProRule" id="PRU00076"/>
    </source>
</evidence>
<feature type="domain" description="Cadherin" evidence="20">
    <location>
        <begin position="563"/>
        <end position="662"/>
    </location>
</feature>
<dbReference type="PROSITE" id="PS50026">
    <property type="entry name" value="EGF_3"/>
    <property type="match status" value="1"/>
</dbReference>
<organism evidence="21 22">
    <name type="scientific">Daphnia galeata</name>
    <dbReference type="NCBI Taxonomy" id="27404"/>
    <lineage>
        <taxon>Eukaryota</taxon>
        <taxon>Metazoa</taxon>
        <taxon>Ecdysozoa</taxon>
        <taxon>Arthropoda</taxon>
        <taxon>Crustacea</taxon>
        <taxon>Branchiopoda</taxon>
        <taxon>Diplostraca</taxon>
        <taxon>Cladocera</taxon>
        <taxon>Anomopoda</taxon>
        <taxon>Daphniidae</taxon>
        <taxon>Daphnia</taxon>
    </lineage>
</organism>
<evidence type="ECO:0000256" key="1">
    <source>
        <dbReference type="ARBA" id="ARBA00004167"/>
    </source>
</evidence>
<dbReference type="GO" id="GO:0007163">
    <property type="term" value="P:establishment or maintenance of cell polarity"/>
    <property type="evidence" value="ECO:0007669"/>
    <property type="project" value="UniProtKB-ARBA"/>
</dbReference>
<dbReference type="InterPro" id="IPR001791">
    <property type="entry name" value="Laminin_G"/>
</dbReference>
<comment type="caution">
    <text evidence="13">Lacks conserved residue(s) required for the propagation of feature annotation.</text>
</comment>
<dbReference type="Pfam" id="PF24811">
    <property type="entry name" value="Ig_Shg"/>
    <property type="match status" value="1"/>
</dbReference>
<keyword evidence="8 17" id="KW-1133">Transmembrane helix</keyword>
<evidence type="ECO:0000256" key="11">
    <source>
        <dbReference type="ARBA" id="ARBA00023180"/>
    </source>
</evidence>
<keyword evidence="11" id="KW-0325">Glycoprotein</keyword>
<dbReference type="PANTHER" id="PTHR24025">
    <property type="entry name" value="DESMOGLEIN FAMILY MEMBER"/>
    <property type="match status" value="1"/>
</dbReference>
<dbReference type="GO" id="GO:0001736">
    <property type="term" value="P:establishment of planar polarity"/>
    <property type="evidence" value="ECO:0007669"/>
    <property type="project" value="UniProtKB-ARBA"/>
</dbReference>
<reference evidence="21" key="1">
    <citation type="submission" date="2021-11" db="EMBL/GenBank/DDBJ databases">
        <authorList>
            <person name="Schell T."/>
        </authorList>
    </citation>
    <scope>NUCLEOTIDE SEQUENCE</scope>
    <source>
        <strain evidence="21">M5</strain>
    </source>
</reference>
<dbReference type="InterPro" id="IPR020894">
    <property type="entry name" value="Cadherin_CS"/>
</dbReference>
<feature type="transmembrane region" description="Helical" evidence="17">
    <location>
        <begin position="1385"/>
        <end position="1406"/>
    </location>
</feature>
<dbReference type="GO" id="GO:0005509">
    <property type="term" value="F:calcium ion binding"/>
    <property type="evidence" value="ECO:0007669"/>
    <property type="project" value="UniProtKB-UniRule"/>
</dbReference>
<dbReference type="GO" id="GO:0009887">
    <property type="term" value="P:animal organ morphogenesis"/>
    <property type="evidence" value="ECO:0007669"/>
    <property type="project" value="UniProtKB-ARBA"/>
</dbReference>
<dbReference type="FunFam" id="2.60.40.60:FF:000092">
    <property type="entry name" value="Protocadherin 8"/>
    <property type="match status" value="1"/>
</dbReference>
<dbReference type="InterPro" id="IPR002126">
    <property type="entry name" value="Cadherin-like_dom"/>
</dbReference>
<dbReference type="GO" id="GO:0007431">
    <property type="term" value="P:salivary gland development"/>
    <property type="evidence" value="ECO:0007669"/>
    <property type="project" value="UniProtKB-ARBA"/>
</dbReference>
<keyword evidence="10 13" id="KW-1015">Disulfide bond</keyword>
<dbReference type="CDD" id="cd00110">
    <property type="entry name" value="LamG"/>
    <property type="match status" value="1"/>
</dbReference>
<dbReference type="PANTHER" id="PTHR24025:SF31">
    <property type="entry name" value="NEURAL-CADHERIN"/>
    <property type="match status" value="1"/>
</dbReference>
<dbReference type="CDD" id="cd00054">
    <property type="entry name" value="EGF_CA"/>
    <property type="match status" value="1"/>
</dbReference>
<dbReference type="PROSITE" id="PS50268">
    <property type="entry name" value="CADHERIN_2"/>
    <property type="match status" value="7"/>
</dbReference>
<dbReference type="InterPro" id="IPR056370">
    <property type="entry name" value="Shg-like_Ig-like"/>
</dbReference>
<dbReference type="FunFam" id="2.60.40.60:FF:000032">
    <property type="entry name" value="FAT atypical cadherin 1"/>
    <property type="match status" value="1"/>
</dbReference>
<feature type="domain" description="Cadherin" evidence="20">
    <location>
        <begin position="673"/>
        <end position="776"/>
    </location>
</feature>
<dbReference type="FunFam" id="2.60.40.60:FF:000021">
    <property type="entry name" value="FAT atypical cadherin 1"/>
    <property type="match status" value="1"/>
</dbReference>
<evidence type="ECO:0000259" key="20">
    <source>
        <dbReference type="PROSITE" id="PS50268"/>
    </source>
</evidence>
<feature type="domain" description="Cadherin" evidence="20">
    <location>
        <begin position="338"/>
        <end position="452"/>
    </location>
</feature>
<keyword evidence="2 13" id="KW-0245">EGF-like domain</keyword>
<dbReference type="InterPro" id="IPR015919">
    <property type="entry name" value="Cadherin-like_sf"/>
</dbReference>
<gene>
    <name evidence="21" type="ORF">DGAL_LOCUS14830</name>
</gene>
<dbReference type="Gene3D" id="4.10.900.10">
    <property type="entry name" value="TCF3-CBD (Catenin binding domain)"/>
    <property type="match status" value="1"/>
</dbReference>
<feature type="domain" description="EGF-like" evidence="19">
    <location>
        <begin position="1141"/>
        <end position="1176"/>
    </location>
</feature>
<dbReference type="GO" id="GO:0008104">
    <property type="term" value="P:intracellular protein localization"/>
    <property type="evidence" value="ECO:0007669"/>
    <property type="project" value="UniProtKB-ARBA"/>
</dbReference>
<keyword evidence="3 14" id="KW-0812">Transmembrane</keyword>
<keyword evidence="9 17" id="KW-0472">Membrane</keyword>
<evidence type="ECO:0000256" key="2">
    <source>
        <dbReference type="ARBA" id="ARBA00022536"/>
    </source>
</evidence>
<evidence type="ECO:0000256" key="8">
    <source>
        <dbReference type="ARBA" id="ARBA00022989"/>
    </source>
</evidence>
<dbReference type="Proteomes" id="UP000789390">
    <property type="component" value="Unassembled WGS sequence"/>
</dbReference>
<dbReference type="Gene3D" id="2.10.25.10">
    <property type="entry name" value="Laminin"/>
    <property type="match status" value="1"/>
</dbReference>
<dbReference type="InterPro" id="IPR000742">
    <property type="entry name" value="EGF"/>
</dbReference>
<dbReference type="SMART" id="SM00112">
    <property type="entry name" value="CA"/>
    <property type="match status" value="7"/>
</dbReference>
<feature type="domain" description="Cadherin" evidence="20">
    <location>
        <begin position="459"/>
        <end position="562"/>
    </location>
</feature>
<dbReference type="FunFam" id="4.10.900.10:FF:000012">
    <property type="entry name" value="Putative DE-cadherin"/>
    <property type="match status" value="1"/>
</dbReference>
<evidence type="ECO:0000256" key="15">
    <source>
        <dbReference type="RuleBase" id="RU004357"/>
    </source>
</evidence>
<keyword evidence="4" id="KW-0732">Signal</keyword>
<dbReference type="Gene3D" id="2.60.40.60">
    <property type="entry name" value="Cadherins"/>
    <property type="match status" value="7"/>
</dbReference>
<feature type="compositionally biased region" description="Basic and acidic residues" evidence="16">
    <location>
        <begin position="1490"/>
        <end position="1501"/>
    </location>
</feature>
<feature type="domain" description="Laminin G" evidence="18">
    <location>
        <begin position="1177"/>
        <end position="1369"/>
    </location>
</feature>
<dbReference type="OrthoDB" id="6252479at2759"/>
<evidence type="ECO:0000256" key="4">
    <source>
        <dbReference type="ARBA" id="ARBA00022729"/>
    </source>
</evidence>
<evidence type="ECO:0000259" key="19">
    <source>
        <dbReference type="PROSITE" id="PS50026"/>
    </source>
</evidence>